<dbReference type="InterPro" id="IPR045818">
    <property type="entry name" value="GCP6_N"/>
</dbReference>
<evidence type="ECO:0000256" key="9">
    <source>
        <dbReference type="ARBA" id="ARBA00022701"/>
    </source>
</evidence>
<evidence type="ECO:0000256" key="2">
    <source>
        <dbReference type="ARBA" id="ARBA00004300"/>
    </source>
</evidence>
<evidence type="ECO:0000256" key="14">
    <source>
        <dbReference type="ARBA" id="ARBA00023157"/>
    </source>
</evidence>
<evidence type="ECO:0000256" key="22">
    <source>
        <dbReference type="SAM" id="Coils"/>
    </source>
</evidence>
<dbReference type="GO" id="GO:0005874">
    <property type="term" value="C:microtubule"/>
    <property type="evidence" value="ECO:0007669"/>
    <property type="project" value="UniProtKB-KW"/>
</dbReference>
<keyword evidence="8" id="KW-0812">Transmembrane</keyword>
<dbReference type="GO" id="GO:0008360">
    <property type="term" value="P:regulation of cell shape"/>
    <property type="evidence" value="ECO:0007669"/>
    <property type="project" value="TreeGrafter"/>
</dbReference>
<keyword evidence="14" id="KW-1015">Disulfide bond</keyword>
<dbReference type="InterPro" id="IPR016201">
    <property type="entry name" value="PSI"/>
</dbReference>
<keyword evidence="13" id="KW-0472">Membrane</keyword>
<dbReference type="FunFam" id="2.60.40.10:FF:000203">
    <property type="entry name" value="Plexin B2"/>
    <property type="match status" value="1"/>
</dbReference>
<comment type="subcellular location">
    <subcellularLocation>
        <location evidence="1">Cell membrane</location>
        <topology evidence="1">Single-pass type I membrane protein</topology>
    </subcellularLocation>
    <subcellularLocation>
        <location evidence="2">Cytoplasm</location>
        <location evidence="2">Cytoskeleton</location>
        <location evidence="2">Microtubule organizing center</location>
        <location evidence="2">Centrosome</location>
    </subcellularLocation>
</comment>
<sequence>MGDWVQTVLLLVCVSSFSSEGTVLEFSTLTRINNVVQDPATGRVYLGAVNAIYQLDASLKLEAKAETGPKKDARSCTPPVSTSTCMSADLKDTNNVNKLLLVHSANGSLIACGSVYRGICSLLNLSNVNQQIYYSDSKGERTYAASIEDSVSVVGIMATFQFKDDPEKKPFNVFLVGKGYGSQEDNPKLITTRILENYKEWVVFESIVEASAVQAIPFAPKYQHQFRFVFKDSGFVYFLFSRTQGGTDNKNFTFLSRLCEKDEGYYSYTELQLNCSANGIYYNKVQAAYVNNPGKELARAMLDSGLYGTITVWDKVLFIVATPDGENATDSALCMYPLKRINERVEDILNACYTEYGKIGGRPAVYSPYISSPGNPCAHRHSKEIVDQNRCGAEFLRSPLASRPEFALQAEPFFTKQARGHLTAVAIAVENDHTIAFVGNTMGEVLKVHLSSKPEVYNRVPGDTMGEHVNKNLFFDKTQSHIYITTEKKITKVPVQSCHQKTDCKACVAQKDPYCGWCVLEGRCTRRSECSRAEEKNGWLWSPRQQCVKIVSFHPPNLSCKRSQQVEINVPSLPSIRDFDRIHCMIGWSSSKAIMVDSMVRCNLPPPNRLPPTPPHQDSVAVPVRIFVNDSVEVASRDYEFYDCAAAVRKAENTPCIACVSRPWACQWNTADHTCSDMNDAETGPNIIKHRQTKKCPRFENPDPILIPVGYKTRISFEGVNLEPYKGREFTIGTDLMKQFEDDVKTEEGPFFSFSGYMFSYDKAQETSILFHIKDKYTEKKIDSTLNVTLYNCSLGREDCSLCKNTDFKYNCVWCSRSRSCVFHKLCPSDEEQECPDPVISEIIPRYGPLKGGITVTIKGSNLGIHKDDIKSISVAGISCIHQEEKYSVSTSVVCEIGQVIRRGPHEGLVKVEVKGERRSKSSVFFTYRDPKPEVVQPRRGPRAGGTIITITGTDLDTASKEDIDISVGGVPCPVEEFGKQITCKVGQYRNEKVPSDALPITVRYGKHTNIRVPAFFQFSSNPDISDHQPRSSFDCGGRKIRVMGSGFDLIQKATIIVQASADEWSGLHSSMEYSQEAHSKNDTMLQFLSPAVNRTYESQSFRTFIQLDNLIEELKPFDYHPNPTFNELPNKVIPENSMIIVTGRGFSKAMTAKEAEAFVGDVSCNVNTLQDDKLFLDPPTTTPRSRSKRQRRDTTSEPLDLLIKFGNGEWLVGSVHYERKYEVKLDTIIIPAVIVPMLLIIAISIVCYRRKSQQAEREYEKVKHQLENLEESVRDRCKKEFTDLMIEMEDHTNDLSEGRIPFLDYKTYTDRVFFLPSKDGANDVMITGKLNIPKSRKATVAQALNQFSNLLNSKTFLITFIRTLEARQDFNARAKVYFASLLTVALHGKLEYYTDIMRTLLLGLMDEYVQSKNPKLMLRRSETVVERMLCNWMSICLYQFLKDAAGEPLYKLFRAIKHQIEKGPVDMQVKKAKYTLNDTGLLGDDVEYSMLTLQVLVQGEGPDITPVKVLDCDTISQVKEKIIEQVYKNLPYSQRPKVDSVTLEWRPGSTGQILSDLDVTSQKEGRWRRLNTLAHYNVRDGAMLILSRVLHTQQSYDQNHDNHEERNALLEDDKVFHLVRPADELDDVKSKRGSIKDKSMTKAITEIYLTRLLSVKGTLQQFVDDFFRSVLCSGTVVPPAIKYFFDFLDEQALKHENVDEETIHIWKTNSLPLRFWVNILKNPHFIFDVHVTEVVDASLSVIAQTFMDACTKSEHKLSRDSPSNKLLYAKEISTYKKMVDDYYKGIRVMVPVSDQDMNTHLAEVSRAHTDKLNTQVALHQLYQYASKYYKEVSLFTEEVIMYNIRGTSEMSSCPMSSSSITGLLSALCDRSLSGVSWKRRSFRGVSRASLHRSLRRRAYAMLLSKLFQEGSSKHTSSMASALACTPSYNKMLMISFDLRVSGRAEDAERLEGLLGQLREVGCSSSLTELDSVLELLAQLAGSGPPLVSSFSRDCMRRERPVLRRPPLPGYLSEELQRLESRTWALVCEEEWGAFGGVWRTLSILDAPPGTGLFGLERRLEGEERFERDTRLSLFGALQHSRTADLDVRLDLPPVPSNAEVTGLNIRVPQCLDQSEDEGFQSASNLTPDSQSEQSPSPEPDVWEALRMFVPARRRCWENVGCPPGQKEPPYLTEAGREAFDQLYRLWEGEMRNMLSSHTPSPLLPLPLDCQTQLVKDLLNVLIGVASVTFPLNESSVQFDVRADVCVSGTSPESVSRLLEELAQYGTHYLRLSRFSLGSADKKGLVFQAFTAGLRRYLHYYRACVLSTPASLSLLTIGFHFRKLGRQLRYLSELCCVDGAARTRQAVFPVGVKLLSYLYNEAQRNCSNENYPVLLSLLKSSCEPYTRFVSDWVYSGVFRDVYKEFMIQVNEDYLSYRDKHFWVQGYTLISQDAEDCVPVFLRHIANDVYVCGKTINLLKICCPQHYIWSEVPVPRIAVTFSLREVEEIERDCAVYRGRMETIAKHSAVSREEQALRTELARQELINQVRESAAKTLESIRGRQVSQRLAEEAKKRERFEELRQQLELDQEWRSAVRKKEQEDDYSFARELRDREQRLQALEEQLERRARMDLIAQYSRLSEEAAKKERRAMWKVQRIRLHEARVNFLQQDQQTIQALLTRYPLGQECPSQDPAFTKKAPENQQESQAPEIQMKNMTIEQEPTAPSDLTLLPPGPPAVLSPSIRNVDTLISDQINITDFLPKPPRPADSTTVTQALQDIGCDLSEFSRNPVSDYDFSSPYSPLECLRPQSRSAHPSLSHQVPEPGANQHGQPSHNSLHLEDSAASGHASQASPSELEPAEETREQNVAPNKCQETNKLPKEKTLYREEKEPSACGVELEPKPPNESIAEKGKAIEQLTQPLRTSAEQIPIDLPLITGSNPDSDVQSKSKNNVSVGDGVSSSNTAQDHSFNANIRTDGFVSEVTEPVPAPNIHSHVSDAHIKVGELVSEVTVPVPAPNIHGHASDAHIKVGELVSEVTVPVPSPNIHGHASDAHIKVGELVSEVTVLVPSPNIHGHVSDAHIKIGELVSEVLTPLPSQNIHGHASDAHIKVGELVSEVISPTASRNIHGHVSDAHIKIGELVSEVPTLTPSPNVHGHASDAHIKVGEFVSDVVPSHPRWSKYGHSSDSTLKVGCLMPEAESTHSPLPGSAYGHSSDSTLMVGCVVSGSDPLPSPLPGSAYGHSSDSTLGVGCVVMGAQVPKLAPLPGSAYGHSSDSSLGVGCVVQGIKPGSSYSEGPQIGFRLPTEDKNKQEAQDATAAPQTQLLTLSEGLSAWAQGLGLSPSERPEDDYLLKLASQYHAEEYEDSYRQMMSVPDTQLLQQVTRGPDGLPADSSLHCATDSTAVQLSEMMPLPVLMKHSVTTPLITHLSLVNKAVVDYFFVELRVEKHFEALRHFLLMEDGEFALSLTDRLFEKLGSGQTPGELLTPLVLNSILNKAMQYSVHGDSELAPNFTFALRYLPEVFHPHAPDSLNCLELRYKVDWPLNVIITDSCMNKYNRLFSFLLQLKHMVWSLSDVWFHLKRTALVKGAGRSVQFRQLQLYRHEMQHFVKVIQGYIANQILQVSWSEFTQKLSSANDLDTIHHTHAEYLNRAIFRALLTEKAAPVMNIIHSIFSLILKFRGQLIAQAWQSQQGEAVHPSFIAMQQSYNTFKYYSRFLFKVVSKLVDKGYQPHLEDFLLRLNFNNYYKDS</sequence>
<keyword evidence="11" id="KW-0677">Repeat</keyword>
<dbReference type="FunFam" id="2.130.10.10:FF:000812">
    <property type="entry name" value="Plexin B2a"/>
    <property type="match status" value="1"/>
</dbReference>
<feature type="compositionally biased region" description="Polar residues" evidence="23">
    <location>
        <begin position="2844"/>
        <end position="2855"/>
    </location>
</feature>
<dbReference type="InterPro" id="IPR001627">
    <property type="entry name" value="Semap_dom"/>
</dbReference>
<comment type="similarity">
    <text evidence="3">Belongs to the plexin family.</text>
</comment>
<feature type="region of interest" description="Disordered" evidence="23">
    <location>
        <begin position="2117"/>
        <end position="2141"/>
    </location>
</feature>
<dbReference type="Gene3D" id="1.10.506.10">
    <property type="entry name" value="GTPase Activation - p120gap, domain 1"/>
    <property type="match status" value="1"/>
</dbReference>
<comment type="function">
    <text evidence="19">Component of the gamma-tubulin ring complex (gTuRC) which mediates microtubule nucleation. The gTuRC regulates the minus-end nucleation of alpha-beta tubulin heterodimers that grow into microtubule protafilaments, a critical step in centrosome duplication and spindle formation.</text>
</comment>
<dbReference type="SUPFAM" id="SSF81296">
    <property type="entry name" value="E set domains"/>
    <property type="match status" value="2"/>
</dbReference>
<dbReference type="Pfam" id="PF19340">
    <property type="entry name" value="GCP6_N"/>
    <property type="match status" value="1"/>
</dbReference>
<dbReference type="Pfam" id="PF01437">
    <property type="entry name" value="PSI"/>
    <property type="match status" value="1"/>
</dbReference>
<dbReference type="InterPro" id="IPR014756">
    <property type="entry name" value="Ig_E-set"/>
</dbReference>
<dbReference type="GO" id="GO:0005886">
    <property type="term" value="C:plasma membrane"/>
    <property type="evidence" value="ECO:0007669"/>
    <property type="project" value="UniProtKB-SubCell"/>
</dbReference>
<gene>
    <name evidence="26" type="ORF">KOW79_012296</name>
</gene>
<dbReference type="GO" id="GO:0007162">
    <property type="term" value="P:negative regulation of cell adhesion"/>
    <property type="evidence" value="ECO:0007669"/>
    <property type="project" value="TreeGrafter"/>
</dbReference>
<dbReference type="InterPro" id="IPR013548">
    <property type="entry name" value="Plexin_cytoplasmic_RasGAP_dom"/>
</dbReference>
<dbReference type="PROSITE" id="PS51004">
    <property type="entry name" value="SEMA"/>
    <property type="match status" value="1"/>
</dbReference>
<dbReference type="GO" id="GO:0005813">
    <property type="term" value="C:centrosome"/>
    <property type="evidence" value="ECO:0007669"/>
    <property type="project" value="UniProtKB-SubCell"/>
</dbReference>
<dbReference type="FunFam" id="2.60.40.10:FF:000131">
    <property type="entry name" value="Plexin A2"/>
    <property type="match status" value="1"/>
</dbReference>
<evidence type="ECO:0000256" key="5">
    <source>
        <dbReference type="ARBA" id="ARBA00022475"/>
    </source>
</evidence>
<evidence type="ECO:0000256" key="7">
    <source>
        <dbReference type="ARBA" id="ARBA00022553"/>
    </source>
</evidence>
<evidence type="ECO:0000256" key="11">
    <source>
        <dbReference type="ARBA" id="ARBA00022737"/>
    </source>
</evidence>
<dbReference type="GO" id="GO:0043015">
    <property type="term" value="F:gamma-tubulin binding"/>
    <property type="evidence" value="ECO:0007669"/>
    <property type="project" value="InterPro"/>
</dbReference>
<dbReference type="Pfam" id="PF17960">
    <property type="entry name" value="TIG_plexin"/>
    <property type="match status" value="1"/>
</dbReference>
<evidence type="ECO:0000256" key="6">
    <source>
        <dbReference type="ARBA" id="ARBA00022490"/>
    </source>
</evidence>
<keyword evidence="27" id="KW-1185">Reference proteome</keyword>
<feature type="region of interest" description="Disordered" evidence="23">
    <location>
        <begin position="2907"/>
        <end position="2948"/>
    </location>
</feature>
<dbReference type="InterPro" id="IPR015943">
    <property type="entry name" value="WD40/YVTN_repeat-like_dom_sf"/>
</dbReference>
<protein>
    <recommendedName>
        <fullName evidence="18">Gamma-tubulin complex component 6</fullName>
    </recommendedName>
</protein>
<keyword evidence="17" id="KW-0206">Cytoskeleton</keyword>
<dbReference type="EMBL" id="JAHKSW010000014">
    <property type="protein sequence ID" value="KAG7324280.1"/>
    <property type="molecule type" value="Genomic_DNA"/>
</dbReference>
<evidence type="ECO:0000256" key="1">
    <source>
        <dbReference type="ARBA" id="ARBA00004251"/>
    </source>
</evidence>
<dbReference type="Pfam" id="PF17681">
    <property type="entry name" value="GCP_N_terminal"/>
    <property type="match status" value="1"/>
</dbReference>
<dbReference type="OrthoDB" id="125363at2759"/>
<evidence type="ECO:0000313" key="26">
    <source>
        <dbReference type="EMBL" id="KAG7324280.1"/>
    </source>
</evidence>
<dbReference type="SUPFAM" id="SSF103575">
    <property type="entry name" value="Plexin repeat"/>
    <property type="match status" value="1"/>
</dbReference>
<dbReference type="Pfam" id="PF24479">
    <property type="entry name" value="PSI_PlexinA-B"/>
    <property type="match status" value="1"/>
</dbReference>
<dbReference type="GO" id="GO:0017154">
    <property type="term" value="F:semaphorin receptor activity"/>
    <property type="evidence" value="ECO:0007669"/>
    <property type="project" value="InterPro"/>
</dbReference>
<dbReference type="InterPro" id="IPR002165">
    <property type="entry name" value="Plexin_repeat"/>
</dbReference>
<dbReference type="PANTHER" id="PTHR22625:SF9">
    <property type="entry name" value="PLEXIN-B2"/>
    <property type="match status" value="1"/>
</dbReference>
<evidence type="ECO:0000256" key="4">
    <source>
        <dbReference type="ARBA" id="ARBA00010337"/>
    </source>
</evidence>
<accession>A0A9D3NLH7</accession>
<dbReference type="Gene3D" id="1.20.120.1900">
    <property type="entry name" value="Gamma-tubulin complex, C-terminal domain"/>
    <property type="match status" value="1"/>
</dbReference>
<evidence type="ECO:0000256" key="17">
    <source>
        <dbReference type="ARBA" id="ARBA00023212"/>
    </source>
</evidence>
<dbReference type="Pfam" id="PF08337">
    <property type="entry name" value="Plexin_cytopl"/>
    <property type="match status" value="1"/>
</dbReference>
<evidence type="ECO:0000256" key="8">
    <source>
        <dbReference type="ARBA" id="ARBA00022692"/>
    </source>
</evidence>
<dbReference type="InterPro" id="IPR046800">
    <property type="entry name" value="Plexin_RBD"/>
</dbReference>
<feature type="compositionally biased region" description="Low complexity" evidence="23">
    <location>
        <begin position="2927"/>
        <end position="2941"/>
    </location>
</feature>
<dbReference type="Proteomes" id="UP000824219">
    <property type="component" value="Linkage Group LG14"/>
</dbReference>
<evidence type="ECO:0000256" key="18">
    <source>
        <dbReference type="ARBA" id="ARBA00071901"/>
    </source>
</evidence>
<dbReference type="InterPro" id="IPR041019">
    <property type="entry name" value="TIG1_plexin"/>
</dbReference>
<keyword evidence="22" id="KW-0175">Coiled coil</keyword>
<feature type="region of interest" description="Disordered" evidence="23">
    <location>
        <begin position="2784"/>
        <end position="2884"/>
    </location>
</feature>
<evidence type="ECO:0000256" key="15">
    <source>
        <dbReference type="ARBA" id="ARBA00023170"/>
    </source>
</evidence>
<keyword evidence="7" id="KW-0597">Phosphoprotein</keyword>
<dbReference type="GO" id="GO:0030334">
    <property type="term" value="P:regulation of cell migration"/>
    <property type="evidence" value="ECO:0007669"/>
    <property type="project" value="TreeGrafter"/>
</dbReference>
<feature type="compositionally biased region" description="Polar residues" evidence="23">
    <location>
        <begin position="2788"/>
        <end position="2798"/>
    </location>
</feature>
<keyword evidence="16" id="KW-0325">Glycoprotein</keyword>
<keyword evidence="9" id="KW-0493">Microtubule</keyword>
<dbReference type="GO" id="GO:0002116">
    <property type="term" value="C:semaphorin receptor complex"/>
    <property type="evidence" value="ECO:0007669"/>
    <property type="project" value="TreeGrafter"/>
</dbReference>
<comment type="caution">
    <text evidence="26">The sequence shown here is derived from an EMBL/GenBank/DDBJ whole genome shotgun (WGS) entry which is preliminary data.</text>
</comment>
<feature type="region of interest" description="Disordered" evidence="23">
    <location>
        <begin position="1176"/>
        <end position="1196"/>
    </location>
</feature>
<feature type="coiled-coil region" evidence="22">
    <location>
        <begin position="2548"/>
        <end position="2629"/>
    </location>
</feature>
<feature type="compositionally biased region" description="Basic and acidic residues" evidence="23">
    <location>
        <begin position="2856"/>
        <end position="2870"/>
    </location>
</feature>
<dbReference type="Gene3D" id="2.130.10.10">
    <property type="entry name" value="YVTN repeat-like/Quinoprotein amine dehydrogenase"/>
    <property type="match status" value="1"/>
</dbReference>
<dbReference type="InterPro" id="IPR036352">
    <property type="entry name" value="Semap_dom_sf"/>
</dbReference>
<organism evidence="26 27">
    <name type="scientific">Hemibagrus wyckioides</name>
    <dbReference type="NCBI Taxonomy" id="337641"/>
    <lineage>
        <taxon>Eukaryota</taxon>
        <taxon>Metazoa</taxon>
        <taxon>Chordata</taxon>
        <taxon>Craniata</taxon>
        <taxon>Vertebrata</taxon>
        <taxon>Euteleostomi</taxon>
        <taxon>Actinopterygii</taxon>
        <taxon>Neopterygii</taxon>
        <taxon>Teleostei</taxon>
        <taxon>Ostariophysi</taxon>
        <taxon>Siluriformes</taxon>
        <taxon>Bagridae</taxon>
        <taxon>Hemibagrus</taxon>
    </lineage>
</organism>
<proteinExistence type="inferred from homology"/>
<evidence type="ECO:0000256" key="21">
    <source>
        <dbReference type="PROSITE-ProRule" id="PRU00352"/>
    </source>
</evidence>
<dbReference type="SMART" id="SM00423">
    <property type="entry name" value="PSI"/>
    <property type="match status" value="3"/>
</dbReference>
<dbReference type="GO" id="GO:0050772">
    <property type="term" value="P:positive regulation of axonogenesis"/>
    <property type="evidence" value="ECO:0007669"/>
    <property type="project" value="TreeGrafter"/>
</dbReference>
<evidence type="ECO:0000256" key="20">
    <source>
        <dbReference type="ARBA" id="ARBA00093551"/>
    </source>
</evidence>
<dbReference type="SUPFAM" id="SSF101912">
    <property type="entry name" value="Sema domain"/>
    <property type="match status" value="1"/>
</dbReference>
<evidence type="ECO:0000256" key="24">
    <source>
        <dbReference type="SAM" id="SignalP"/>
    </source>
</evidence>
<dbReference type="Gene3D" id="3.10.20.90">
    <property type="entry name" value="Phosphatidylinositol 3-kinase Catalytic Subunit, Chain A, domain 1"/>
    <property type="match status" value="1"/>
</dbReference>
<dbReference type="SUPFAM" id="SSF48350">
    <property type="entry name" value="GTPase activation domain, GAP"/>
    <property type="match status" value="1"/>
</dbReference>
<evidence type="ECO:0000256" key="23">
    <source>
        <dbReference type="SAM" id="MobiDB-lite"/>
    </source>
</evidence>
<keyword evidence="5" id="KW-1003">Cell membrane</keyword>
<dbReference type="Pfam" id="PF01833">
    <property type="entry name" value="TIG"/>
    <property type="match status" value="2"/>
</dbReference>
<comment type="caution">
    <text evidence="21">Lacks conserved residue(s) required for the propagation of feature annotation.</text>
</comment>
<keyword evidence="15" id="KW-0675">Receptor</keyword>
<dbReference type="SMART" id="SM00429">
    <property type="entry name" value="IPT"/>
    <property type="match status" value="3"/>
</dbReference>
<dbReference type="InterPro" id="IPR041470">
    <property type="entry name" value="GCP_N"/>
</dbReference>
<name>A0A9D3NLH7_9TELE</name>
<comment type="subunit">
    <text evidence="20">Component of the gamma-tubulin ring complex (gTuRC) consisting of TUBGCP2, TUBGCP3, TUBGCP4, TUBGCP5 and TUBGCP6 and gamma-tubulin TUBG1 or TUBG2. TUBGCP2, TUBGCP3, TUBGCP4, TUBGCP5 and TUBGCP6 assemble in a 5:5:2:1:1 stoichiometry; each is associated with a gamma-tubulin, thereby arranging 14 gamma-tubulins in a helical manner. Gamma-tubulin at the first position is blocked by TUBGCP3 at the last position, allowing 13 protafilaments to grow into a microtubule. The gTuRC (via TUBGCP3 and TUBGCP6) interacts with ACTB and MZT1; the interactions form a luminal bridge that stabilizes the initial structure during complex assembly. The gTuRC (via TUBGCP2) interacts with MZT2A/MZT2B and CDK5RAP2 (via CM1 motif); the interactions play a role in gTuRC activation.</text>
</comment>
<evidence type="ECO:0000256" key="13">
    <source>
        <dbReference type="ARBA" id="ARBA00023136"/>
    </source>
</evidence>
<dbReference type="GO" id="GO:0007411">
    <property type="term" value="P:axon guidance"/>
    <property type="evidence" value="ECO:0007669"/>
    <property type="project" value="UniProtKB-ARBA"/>
</dbReference>
<dbReference type="InterPro" id="IPR031148">
    <property type="entry name" value="Plexin"/>
</dbReference>
<dbReference type="InterPro" id="IPR057533">
    <property type="entry name" value="PSI_Plexin-B"/>
</dbReference>
<feature type="compositionally biased region" description="Polar residues" evidence="23">
    <location>
        <begin position="2915"/>
        <end position="2926"/>
    </location>
</feature>
<evidence type="ECO:0000256" key="16">
    <source>
        <dbReference type="ARBA" id="ARBA00023180"/>
    </source>
</evidence>
<evidence type="ECO:0000256" key="12">
    <source>
        <dbReference type="ARBA" id="ARBA00022989"/>
    </source>
</evidence>
<evidence type="ECO:0000259" key="25">
    <source>
        <dbReference type="PROSITE" id="PS51004"/>
    </source>
</evidence>
<dbReference type="InterPro" id="IPR002909">
    <property type="entry name" value="IPT_dom"/>
</dbReference>
<evidence type="ECO:0000313" key="27">
    <source>
        <dbReference type="Proteomes" id="UP000824219"/>
    </source>
</evidence>
<dbReference type="Pfam" id="PF20170">
    <property type="entry name" value="Plexin_RBD"/>
    <property type="match status" value="1"/>
</dbReference>
<evidence type="ECO:0000256" key="19">
    <source>
        <dbReference type="ARBA" id="ARBA00093416"/>
    </source>
</evidence>
<evidence type="ECO:0000256" key="3">
    <source>
        <dbReference type="ARBA" id="ARBA00010297"/>
    </source>
</evidence>
<feature type="coiled-coil region" evidence="22">
    <location>
        <begin position="1246"/>
        <end position="1273"/>
    </location>
</feature>
<dbReference type="InterPro" id="IPR040457">
    <property type="entry name" value="GCP_C"/>
</dbReference>
<dbReference type="Pfam" id="PF01403">
    <property type="entry name" value="Sema"/>
    <property type="match status" value="1"/>
</dbReference>
<dbReference type="InterPro" id="IPR042241">
    <property type="entry name" value="GCP_C_sf"/>
</dbReference>
<keyword evidence="10 24" id="KW-0732">Signal</keyword>
<dbReference type="FunFam" id="3.10.20.90:FF:000102">
    <property type="entry name" value="Plexin B2"/>
    <property type="match status" value="1"/>
</dbReference>
<evidence type="ECO:0000256" key="10">
    <source>
        <dbReference type="ARBA" id="ARBA00022729"/>
    </source>
</evidence>
<keyword evidence="6" id="KW-0963">Cytoplasm</keyword>
<dbReference type="Gene3D" id="2.60.40.10">
    <property type="entry name" value="Immunoglobulins"/>
    <property type="match status" value="3"/>
</dbReference>
<dbReference type="FunFam" id="1.20.120.1900:FF:000004">
    <property type="entry name" value="gamma-tubulin complex component 6 isoform X1"/>
    <property type="match status" value="1"/>
</dbReference>
<dbReference type="SMART" id="SM00630">
    <property type="entry name" value="Sema"/>
    <property type="match status" value="1"/>
</dbReference>
<reference evidence="26 27" key="1">
    <citation type="submission" date="2021-06" db="EMBL/GenBank/DDBJ databases">
        <title>Chromosome-level genome assembly of the red-tail catfish (Hemibagrus wyckioides).</title>
        <authorList>
            <person name="Shao F."/>
        </authorList>
    </citation>
    <scope>NUCLEOTIDE SEQUENCE [LARGE SCALE GENOMIC DNA]</scope>
    <source>
        <strain evidence="26">EC202008001</strain>
        <tissue evidence="26">Blood</tissue>
    </source>
</reference>
<dbReference type="Pfam" id="PF24317">
    <property type="entry name" value="PSI_Plexin-B"/>
    <property type="match status" value="1"/>
</dbReference>
<dbReference type="InterPro" id="IPR008936">
    <property type="entry name" value="Rho_GTPase_activation_prot"/>
</dbReference>
<dbReference type="PANTHER" id="PTHR22625">
    <property type="entry name" value="PLEXIN"/>
    <property type="match status" value="1"/>
</dbReference>
<dbReference type="Pfam" id="PF04130">
    <property type="entry name" value="GCP_C_terminal"/>
    <property type="match status" value="1"/>
</dbReference>
<feature type="signal peptide" evidence="24">
    <location>
        <begin position="1"/>
        <end position="21"/>
    </location>
</feature>
<dbReference type="InterPro" id="IPR013783">
    <property type="entry name" value="Ig-like_fold"/>
</dbReference>
<comment type="similarity">
    <text evidence="4">Belongs to the TUBGCP family.</text>
</comment>
<keyword evidence="12" id="KW-1133">Transmembrane helix</keyword>
<dbReference type="FunFam" id="2.60.40.10:FF:000798">
    <property type="entry name" value="Plexin B2"/>
    <property type="match status" value="1"/>
</dbReference>
<feature type="chain" id="PRO_5039128298" description="Gamma-tubulin complex component 6" evidence="24">
    <location>
        <begin position="22"/>
        <end position="3727"/>
    </location>
</feature>
<feature type="domain" description="Sema" evidence="25">
    <location>
        <begin position="6"/>
        <end position="495"/>
    </location>
</feature>